<evidence type="ECO:0000256" key="1">
    <source>
        <dbReference type="SAM" id="Phobius"/>
    </source>
</evidence>
<dbReference type="OrthoDB" id="203835at2759"/>
<dbReference type="AlphaFoldDB" id="A0A9J7KBT8"/>
<evidence type="ECO:0000313" key="3">
    <source>
        <dbReference type="RefSeq" id="XP_035664566.1"/>
    </source>
</evidence>
<keyword evidence="1" id="KW-0812">Transmembrane</keyword>
<dbReference type="PANTHER" id="PTHR31462:SF5">
    <property type="entry name" value="ENDOSOMAL_LYSOSOMAL PROTON CHANNEL TMEM175"/>
    <property type="match status" value="1"/>
</dbReference>
<reference evidence="3" key="1">
    <citation type="submission" date="2025-08" db="UniProtKB">
        <authorList>
            <consortium name="RefSeq"/>
        </authorList>
    </citation>
    <scope>IDENTIFICATION</scope>
    <source>
        <strain evidence="3">S238N-H82</strain>
        <tissue evidence="3">Testes</tissue>
    </source>
</reference>
<keyword evidence="2" id="KW-1185">Reference proteome</keyword>
<name>A0A9J7KBT8_BRAFL</name>
<keyword evidence="1" id="KW-1133">Transmembrane helix</keyword>
<protein>
    <submittedName>
        <fullName evidence="3">Endosomal/lysosomal potassium channel TMEM175-like</fullName>
    </submittedName>
</protein>
<dbReference type="KEGG" id="bfo:118408053"/>
<feature type="transmembrane region" description="Helical" evidence="1">
    <location>
        <begin position="31"/>
        <end position="52"/>
    </location>
</feature>
<keyword evidence="1" id="KW-0472">Membrane</keyword>
<dbReference type="PANTHER" id="PTHR31462">
    <property type="entry name" value="ENDOSOMAL/LYSOSOMAL POTASSIUM CHANNEL TMEM175"/>
    <property type="match status" value="1"/>
</dbReference>
<dbReference type="Proteomes" id="UP000001554">
    <property type="component" value="Unplaced"/>
</dbReference>
<accession>A0A9J7KBT8</accession>
<dbReference type="GeneID" id="118408053"/>
<evidence type="ECO:0000313" key="2">
    <source>
        <dbReference type="Proteomes" id="UP000001554"/>
    </source>
</evidence>
<proteinExistence type="predicted"/>
<dbReference type="RefSeq" id="XP_035664566.1">
    <property type="nucleotide sequence ID" value="XM_035808673.1"/>
</dbReference>
<sequence length="109" mass="12520">MFAGFLPIVFKLTGEFGHLVRNNNTSVAVQLNSGTVFLASIWLLAIWITAMCKKSELLHPSAHGTHDCVFMFLNLLIYPIVRRLWYQRVTDGVESMIGRRIVRNTRRRS</sequence>
<organism evidence="2 3">
    <name type="scientific">Branchiostoma floridae</name>
    <name type="common">Florida lancelet</name>
    <name type="synonym">Amphioxus</name>
    <dbReference type="NCBI Taxonomy" id="7739"/>
    <lineage>
        <taxon>Eukaryota</taxon>
        <taxon>Metazoa</taxon>
        <taxon>Chordata</taxon>
        <taxon>Cephalochordata</taxon>
        <taxon>Leptocardii</taxon>
        <taxon>Amphioxiformes</taxon>
        <taxon>Branchiostomatidae</taxon>
        <taxon>Branchiostoma</taxon>
    </lineage>
</organism>
<gene>
    <name evidence="3" type="primary">LOC118408053</name>
</gene>